<evidence type="ECO:0000313" key="11">
    <source>
        <dbReference type="EMBL" id="TCL32709.1"/>
    </source>
</evidence>
<dbReference type="PRINTS" id="PR00344">
    <property type="entry name" value="BCTRLSENSOR"/>
</dbReference>
<dbReference type="SUPFAM" id="SSF55874">
    <property type="entry name" value="ATPase domain of HSP90 chaperone/DNA topoisomerase II/histidine kinase"/>
    <property type="match status" value="1"/>
</dbReference>
<dbReference type="SUPFAM" id="SSF47384">
    <property type="entry name" value="Homodimeric domain of signal transducing histidine kinase"/>
    <property type="match status" value="1"/>
</dbReference>
<sequence>MFTSTLRKLTALISLVFLLIFIIFTSIFYGYISYNLFDKIDDAMRLQAGSFQFVNGRAQFPRPRPLFDPRIFLLLRSTEGQIVNISPFRIEENNYLAEIVPKTNIEEPETREYENHVYRIVAVPYRYENKLFNEEFVIREVIAISIVDPEVGLLNNLLWIIIGGLIVGMVSIIVASYFLARRAMIPIQAAWEKQQQFVADASHELRSPITGIYSNAELMLRHPQLTIQEQSHRINTIMKESSRMTKLIASLLTLARSDADKAELQVAPVDFSEMVEMVAEHFKPLEELNKVSLTVQIKPAIELMADRERLHQLVVILLDNAFKYTSEGGKILLSCDKDDKSAIVVVQDTGCGIAAEHLPHIFDRFFRGDKARSRDKGGTGLGLAIAKWIVEKHGGKIAVESSGKGTTFQVSLPIGKIRKDR</sequence>
<keyword evidence="12" id="KW-1185">Reference proteome</keyword>
<dbReference type="InterPro" id="IPR005467">
    <property type="entry name" value="His_kinase_dom"/>
</dbReference>
<evidence type="ECO:0000256" key="9">
    <source>
        <dbReference type="SAM" id="Phobius"/>
    </source>
</evidence>
<evidence type="ECO:0000256" key="3">
    <source>
        <dbReference type="ARBA" id="ARBA00012438"/>
    </source>
</evidence>
<dbReference type="InterPro" id="IPR003661">
    <property type="entry name" value="HisK_dim/P_dom"/>
</dbReference>
<dbReference type="FunFam" id="1.10.287.130:FF:000001">
    <property type="entry name" value="Two-component sensor histidine kinase"/>
    <property type="match status" value="1"/>
</dbReference>
<dbReference type="Gene3D" id="3.30.565.10">
    <property type="entry name" value="Histidine kinase-like ATPase, C-terminal domain"/>
    <property type="match status" value="1"/>
</dbReference>
<dbReference type="OrthoDB" id="9786919at2"/>
<evidence type="ECO:0000256" key="5">
    <source>
        <dbReference type="ARBA" id="ARBA00022679"/>
    </source>
</evidence>
<comment type="catalytic activity">
    <reaction evidence="1">
        <text>ATP + protein L-histidine = ADP + protein N-phospho-L-histidine.</text>
        <dbReference type="EC" id="2.7.13.3"/>
    </reaction>
</comment>
<dbReference type="CDD" id="cd00075">
    <property type="entry name" value="HATPase"/>
    <property type="match status" value="1"/>
</dbReference>
<keyword evidence="5" id="KW-0808">Transferase</keyword>
<dbReference type="InterPro" id="IPR004358">
    <property type="entry name" value="Sig_transdc_His_kin-like_C"/>
</dbReference>
<evidence type="ECO:0000313" key="12">
    <source>
        <dbReference type="Proteomes" id="UP000295063"/>
    </source>
</evidence>
<dbReference type="CDD" id="cd00082">
    <property type="entry name" value="HisKA"/>
    <property type="match status" value="1"/>
</dbReference>
<dbReference type="EC" id="2.7.13.3" evidence="3"/>
<keyword evidence="8 9" id="KW-0472">Membrane</keyword>
<reference evidence="11 12" key="1">
    <citation type="submission" date="2019-03" db="EMBL/GenBank/DDBJ databases">
        <title>Genomic Encyclopedia of Type Strains, Phase IV (KMG-IV): sequencing the most valuable type-strain genomes for metagenomic binning, comparative biology and taxonomic classification.</title>
        <authorList>
            <person name="Goeker M."/>
        </authorList>
    </citation>
    <scope>NUCLEOTIDE SEQUENCE [LARGE SCALE GENOMIC DNA]</scope>
    <source>
        <strain evidence="11 12">DSM 15969</strain>
    </source>
</reference>
<feature type="transmembrane region" description="Helical" evidence="9">
    <location>
        <begin position="157"/>
        <end position="180"/>
    </location>
</feature>
<dbReference type="GO" id="GO:0016020">
    <property type="term" value="C:membrane"/>
    <property type="evidence" value="ECO:0007669"/>
    <property type="project" value="UniProtKB-SubCell"/>
</dbReference>
<dbReference type="Proteomes" id="UP000295063">
    <property type="component" value="Unassembled WGS sequence"/>
</dbReference>
<dbReference type="InterPro" id="IPR050736">
    <property type="entry name" value="Sensor_HK_Regulatory"/>
</dbReference>
<feature type="transmembrane region" description="Helical" evidence="9">
    <location>
        <begin position="12"/>
        <end position="32"/>
    </location>
</feature>
<dbReference type="PANTHER" id="PTHR43711">
    <property type="entry name" value="TWO-COMPONENT HISTIDINE KINASE"/>
    <property type="match status" value="1"/>
</dbReference>
<proteinExistence type="predicted"/>
<evidence type="ECO:0000256" key="4">
    <source>
        <dbReference type="ARBA" id="ARBA00022553"/>
    </source>
</evidence>
<feature type="domain" description="Histidine kinase" evidence="10">
    <location>
        <begin position="200"/>
        <end position="416"/>
    </location>
</feature>
<dbReference type="RefSeq" id="WP_132083296.1">
    <property type="nucleotide sequence ID" value="NZ_SLUI01000020.1"/>
</dbReference>
<keyword evidence="6" id="KW-0418">Kinase</keyword>
<keyword evidence="4" id="KW-0597">Phosphoprotein</keyword>
<evidence type="ECO:0000259" key="10">
    <source>
        <dbReference type="PROSITE" id="PS50109"/>
    </source>
</evidence>
<dbReference type="PANTHER" id="PTHR43711:SF1">
    <property type="entry name" value="HISTIDINE KINASE 1"/>
    <property type="match status" value="1"/>
</dbReference>
<accession>A0A4R1PXU2</accession>
<dbReference type="InterPro" id="IPR036097">
    <property type="entry name" value="HisK_dim/P_sf"/>
</dbReference>
<dbReference type="SMART" id="SM00388">
    <property type="entry name" value="HisKA"/>
    <property type="match status" value="1"/>
</dbReference>
<evidence type="ECO:0000256" key="2">
    <source>
        <dbReference type="ARBA" id="ARBA00004370"/>
    </source>
</evidence>
<dbReference type="GO" id="GO:0000155">
    <property type="term" value="F:phosphorelay sensor kinase activity"/>
    <property type="evidence" value="ECO:0007669"/>
    <property type="project" value="InterPro"/>
</dbReference>
<dbReference type="FunFam" id="3.30.565.10:FF:000006">
    <property type="entry name" value="Sensor histidine kinase WalK"/>
    <property type="match status" value="1"/>
</dbReference>
<dbReference type="Gene3D" id="1.10.287.130">
    <property type="match status" value="1"/>
</dbReference>
<evidence type="ECO:0000256" key="6">
    <source>
        <dbReference type="ARBA" id="ARBA00022777"/>
    </source>
</evidence>
<comment type="caution">
    <text evidence="11">The sequence shown here is derived from an EMBL/GenBank/DDBJ whole genome shotgun (WGS) entry which is preliminary data.</text>
</comment>
<keyword evidence="7" id="KW-0902">Two-component regulatory system</keyword>
<dbReference type="InterPro" id="IPR003594">
    <property type="entry name" value="HATPase_dom"/>
</dbReference>
<dbReference type="Pfam" id="PF02518">
    <property type="entry name" value="HATPase_c"/>
    <property type="match status" value="1"/>
</dbReference>
<dbReference type="AlphaFoldDB" id="A0A4R1PXU2"/>
<evidence type="ECO:0000256" key="7">
    <source>
        <dbReference type="ARBA" id="ARBA00023012"/>
    </source>
</evidence>
<keyword evidence="9" id="KW-0812">Transmembrane</keyword>
<keyword evidence="9" id="KW-1133">Transmembrane helix</keyword>
<dbReference type="Pfam" id="PF00512">
    <property type="entry name" value="HisKA"/>
    <property type="match status" value="1"/>
</dbReference>
<evidence type="ECO:0000256" key="8">
    <source>
        <dbReference type="ARBA" id="ARBA00023136"/>
    </source>
</evidence>
<protein>
    <recommendedName>
        <fullName evidence="3">histidine kinase</fullName>
        <ecNumber evidence="3">2.7.13.3</ecNumber>
    </recommendedName>
</protein>
<name>A0A4R1PXU2_9FIRM</name>
<organism evidence="11 12">
    <name type="scientific">Anaerospora hongkongensis</name>
    <dbReference type="NCBI Taxonomy" id="244830"/>
    <lineage>
        <taxon>Bacteria</taxon>
        <taxon>Bacillati</taxon>
        <taxon>Bacillota</taxon>
        <taxon>Negativicutes</taxon>
        <taxon>Selenomonadales</taxon>
        <taxon>Sporomusaceae</taxon>
        <taxon>Anaerospora</taxon>
    </lineage>
</organism>
<gene>
    <name evidence="11" type="ORF">EV210_12029</name>
</gene>
<dbReference type="SMART" id="SM00387">
    <property type="entry name" value="HATPase_c"/>
    <property type="match status" value="1"/>
</dbReference>
<dbReference type="PROSITE" id="PS50109">
    <property type="entry name" value="HIS_KIN"/>
    <property type="match status" value="1"/>
</dbReference>
<comment type="subcellular location">
    <subcellularLocation>
        <location evidence="2">Membrane</location>
    </subcellularLocation>
</comment>
<dbReference type="EMBL" id="SLUI01000020">
    <property type="protein sequence ID" value="TCL32709.1"/>
    <property type="molecule type" value="Genomic_DNA"/>
</dbReference>
<dbReference type="InterPro" id="IPR036890">
    <property type="entry name" value="HATPase_C_sf"/>
</dbReference>
<evidence type="ECO:0000256" key="1">
    <source>
        <dbReference type="ARBA" id="ARBA00000085"/>
    </source>
</evidence>